<dbReference type="SMART" id="SM00448">
    <property type="entry name" value="REC"/>
    <property type="match status" value="1"/>
</dbReference>
<dbReference type="OrthoDB" id="8585266at2"/>
<dbReference type="CDD" id="cd17535">
    <property type="entry name" value="REC_NarL-like"/>
    <property type="match status" value="1"/>
</dbReference>
<organism evidence="3 4">
    <name type="scientific">Ramlibacter rhizophilus</name>
    <dbReference type="NCBI Taxonomy" id="1781167"/>
    <lineage>
        <taxon>Bacteria</taxon>
        <taxon>Pseudomonadati</taxon>
        <taxon>Pseudomonadota</taxon>
        <taxon>Betaproteobacteria</taxon>
        <taxon>Burkholderiales</taxon>
        <taxon>Comamonadaceae</taxon>
        <taxon>Ramlibacter</taxon>
    </lineage>
</organism>
<dbReference type="InterPro" id="IPR051015">
    <property type="entry name" value="EvgA-like"/>
</dbReference>
<dbReference type="RefSeq" id="WP_135285912.1">
    <property type="nucleotide sequence ID" value="NZ_SMLL01000005.1"/>
</dbReference>
<dbReference type="Proteomes" id="UP000297564">
    <property type="component" value="Unassembled WGS sequence"/>
</dbReference>
<keyword evidence="1" id="KW-0597">Phosphoprotein</keyword>
<gene>
    <name evidence="3" type="ORF">EZ242_14685</name>
</gene>
<dbReference type="Gene3D" id="3.40.50.2300">
    <property type="match status" value="1"/>
</dbReference>
<dbReference type="Pfam" id="PF00072">
    <property type="entry name" value="Response_reg"/>
    <property type="match status" value="1"/>
</dbReference>
<proteinExistence type="predicted"/>
<comment type="caution">
    <text evidence="3">The sequence shown here is derived from an EMBL/GenBank/DDBJ whole genome shotgun (WGS) entry which is preliminary data.</text>
</comment>
<sequence length="139" mass="14626">MPVTAFIVEDSLAIREGLSGALSEMAGIETTGTAASEGEALRWLDEAGQPWDLAIVDLILEGQGSGLGVLRALRTRQPDQKVVVLTATASKAVREQCMALGSDEVFDKSMESDALIAWCAAFADGRRDGASGSREAGER</sequence>
<dbReference type="InterPro" id="IPR011006">
    <property type="entry name" value="CheY-like_superfamily"/>
</dbReference>
<dbReference type="PANTHER" id="PTHR45566">
    <property type="entry name" value="HTH-TYPE TRANSCRIPTIONAL REGULATOR YHJB-RELATED"/>
    <property type="match status" value="1"/>
</dbReference>
<dbReference type="EMBL" id="SMLL01000005">
    <property type="protein sequence ID" value="TFY98761.1"/>
    <property type="molecule type" value="Genomic_DNA"/>
</dbReference>
<feature type="domain" description="Response regulatory" evidence="2">
    <location>
        <begin position="4"/>
        <end position="123"/>
    </location>
</feature>
<accession>A0A4Z0BJ22</accession>
<dbReference type="InterPro" id="IPR058245">
    <property type="entry name" value="NreC/VraR/RcsB-like_REC"/>
</dbReference>
<keyword evidence="4" id="KW-1185">Reference proteome</keyword>
<protein>
    <submittedName>
        <fullName evidence="3">Response regulator</fullName>
    </submittedName>
</protein>
<evidence type="ECO:0000313" key="4">
    <source>
        <dbReference type="Proteomes" id="UP000297564"/>
    </source>
</evidence>
<evidence type="ECO:0000256" key="1">
    <source>
        <dbReference type="PROSITE-ProRule" id="PRU00169"/>
    </source>
</evidence>
<evidence type="ECO:0000313" key="3">
    <source>
        <dbReference type="EMBL" id="TFY98761.1"/>
    </source>
</evidence>
<evidence type="ECO:0000259" key="2">
    <source>
        <dbReference type="PROSITE" id="PS50110"/>
    </source>
</evidence>
<dbReference type="SUPFAM" id="SSF52172">
    <property type="entry name" value="CheY-like"/>
    <property type="match status" value="1"/>
</dbReference>
<feature type="modified residue" description="4-aspartylphosphate" evidence="1">
    <location>
        <position position="57"/>
    </location>
</feature>
<dbReference type="AlphaFoldDB" id="A0A4Z0BJ22"/>
<name>A0A4Z0BJ22_9BURK</name>
<dbReference type="GO" id="GO:0000160">
    <property type="term" value="P:phosphorelay signal transduction system"/>
    <property type="evidence" value="ECO:0007669"/>
    <property type="project" value="InterPro"/>
</dbReference>
<dbReference type="PROSITE" id="PS50110">
    <property type="entry name" value="RESPONSE_REGULATORY"/>
    <property type="match status" value="1"/>
</dbReference>
<dbReference type="InterPro" id="IPR001789">
    <property type="entry name" value="Sig_transdc_resp-reg_receiver"/>
</dbReference>
<reference evidence="3 4" key="1">
    <citation type="submission" date="2019-03" db="EMBL/GenBank/DDBJ databases">
        <title>Ramlibacter rhizophilus CCTCC AB2015357, whole genome shotgun sequence.</title>
        <authorList>
            <person name="Zhang X."/>
            <person name="Feng G."/>
            <person name="Zhu H."/>
        </authorList>
    </citation>
    <scope>NUCLEOTIDE SEQUENCE [LARGE SCALE GENOMIC DNA]</scope>
    <source>
        <strain evidence="3 4">CCTCC AB2015357</strain>
    </source>
</reference>
<dbReference type="PANTHER" id="PTHR45566:SF1">
    <property type="entry name" value="HTH-TYPE TRANSCRIPTIONAL REGULATOR YHJB-RELATED"/>
    <property type="match status" value="1"/>
</dbReference>